<name>A0A2R3QA04_9BURK</name>
<keyword evidence="1" id="KW-0812">Transmembrane</keyword>
<sequence length="392" mass="41764">MGRLRRGWRHGAHQDELAGQAVRRLGRCQCGSHLDDCGPAAVRDFRHGQSARLCLHRAGRRHAMKKQGIPCGLQRGLTLVEFLVAIALMMMVTAATVALYSVNSGSNKTVDASQGLDDTARYVFEIVGQTIRSAGYPGAVPEESDAGASRRTVANVFDACAASAATTPCPILGFDNSKVVDSQGAVGQKNSGGINSSDALAVRFNGASGASVKSRDEGRGDESFTTCAGTAVGLTTEESQLGLSVFWVKELNGEPELYCSEEYNSPGAGASAGWKRPKPQPMARGVESFQVMYGVDCAGPATPCVSDGVPDRWVSASDVGDTNWRNVRAVRIGMILRGPPGSSQGIRDVDDEAELDLYPLGRDFNSSVKFTPPKDGRLRRVYISTFMLRNAV</sequence>
<proteinExistence type="predicted"/>
<protein>
    <recommendedName>
        <fullName evidence="4">Prepilin-type cleavage/methylation domain-containing protein</fullName>
    </recommendedName>
</protein>
<feature type="transmembrane region" description="Helical" evidence="1">
    <location>
        <begin position="82"/>
        <end position="102"/>
    </location>
</feature>
<evidence type="ECO:0000256" key="1">
    <source>
        <dbReference type="SAM" id="Phobius"/>
    </source>
</evidence>
<dbReference type="Pfam" id="PF16074">
    <property type="entry name" value="PilW"/>
    <property type="match status" value="1"/>
</dbReference>
<gene>
    <name evidence="2" type="ORF">C6568_03920</name>
</gene>
<keyword evidence="3" id="KW-1185">Reference proteome</keyword>
<dbReference type="Proteomes" id="UP000237925">
    <property type="component" value="Chromosome"/>
</dbReference>
<dbReference type="InterPro" id="IPR032092">
    <property type="entry name" value="PilW"/>
</dbReference>
<evidence type="ECO:0000313" key="3">
    <source>
        <dbReference type="Proteomes" id="UP000237925"/>
    </source>
</evidence>
<organism evidence="2 3">
    <name type="scientific">Melaminivora suipulveris</name>
    <dbReference type="NCBI Taxonomy" id="2109913"/>
    <lineage>
        <taxon>Bacteria</taxon>
        <taxon>Pseudomonadati</taxon>
        <taxon>Pseudomonadota</taxon>
        <taxon>Betaproteobacteria</taxon>
        <taxon>Burkholderiales</taxon>
        <taxon>Comamonadaceae</taxon>
        <taxon>Melaminivora</taxon>
    </lineage>
</organism>
<dbReference type="GO" id="GO:0043683">
    <property type="term" value="P:type IV pilus assembly"/>
    <property type="evidence" value="ECO:0007669"/>
    <property type="project" value="InterPro"/>
</dbReference>
<keyword evidence="1" id="KW-1133">Transmembrane helix</keyword>
<dbReference type="AlphaFoldDB" id="A0A2R3QA04"/>
<dbReference type="PROSITE" id="PS00409">
    <property type="entry name" value="PROKAR_NTER_METHYL"/>
    <property type="match status" value="1"/>
</dbReference>
<dbReference type="EMBL" id="CP027667">
    <property type="protein sequence ID" value="AVO48504.1"/>
    <property type="molecule type" value="Genomic_DNA"/>
</dbReference>
<accession>A0A2R3QA04</accession>
<dbReference type="InterPro" id="IPR012902">
    <property type="entry name" value="N_methyl_site"/>
</dbReference>
<evidence type="ECO:0000313" key="2">
    <source>
        <dbReference type="EMBL" id="AVO48504.1"/>
    </source>
</evidence>
<dbReference type="KEGG" id="mela:C6568_03920"/>
<keyword evidence="1" id="KW-0472">Membrane</keyword>
<evidence type="ECO:0008006" key="4">
    <source>
        <dbReference type="Google" id="ProtNLM"/>
    </source>
</evidence>
<reference evidence="2 3" key="1">
    <citation type="submission" date="2018-03" db="EMBL/GenBank/DDBJ databases">
        <title>Genome sequencing of Melaminivora sp.</title>
        <authorList>
            <person name="Kim S.-J."/>
            <person name="Heo J."/>
            <person name="Ahn J.-H."/>
            <person name="Kwon S.-W."/>
        </authorList>
    </citation>
    <scope>NUCLEOTIDE SEQUENCE [LARGE SCALE GENOMIC DNA]</scope>
    <source>
        <strain evidence="2 3">SC2-9</strain>
    </source>
</reference>